<dbReference type="AlphaFoldDB" id="A0AAD8AW98"/>
<gene>
    <name evidence="1" type="ORF">Bpfe_027090</name>
</gene>
<proteinExistence type="predicted"/>
<evidence type="ECO:0000313" key="2">
    <source>
        <dbReference type="Proteomes" id="UP001233172"/>
    </source>
</evidence>
<organism evidence="1 2">
    <name type="scientific">Biomphalaria pfeifferi</name>
    <name type="common">Bloodfluke planorb</name>
    <name type="synonym">Freshwater snail</name>
    <dbReference type="NCBI Taxonomy" id="112525"/>
    <lineage>
        <taxon>Eukaryota</taxon>
        <taxon>Metazoa</taxon>
        <taxon>Spiralia</taxon>
        <taxon>Lophotrochozoa</taxon>
        <taxon>Mollusca</taxon>
        <taxon>Gastropoda</taxon>
        <taxon>Heterobranchia</taxon>
        <taxon>Euthyneura</taxon>
        <taxon>Panpulmonata</taxon>
        <taxon>Hygrophila</taxon>
        <taxon>Lymnaeoidea</taxon>
        <taxon>Planorbidae</taxon>
        <taxon>Biomphalaria</taxon>
    </lineage>
</organism>
<name>A0AAD8AW98_BIOPF</name>
<evidence type="ECO:0000313" key="1">
    <source>
        <dbReference type="EMBL" id="KAK0043527.1"/>
    </source>
</evidence>
<protein>
    <submittedName>
        <fullName evidence="1">Uncharacterized protein</fullName>
    </submittedName>
</protein>
<accession>A0AAD8AW98</accession>
<keyword evidence="2" id="KW-1185">Reference proteome</keyword>
<comment type="caution">
    <text evidence="1">The sequence shown here is derived from an EMBL/GenBank/DDBJ whole genome shotgun (WGS) entry which is preliminary data.</text>
</comment>
<sequence length="75" mass="8686">MGPAEIWYRQRPGTYSPTETWDLLQAMTWDLQTNRGLGPAETRNLMRPGKLHKPVTYRDLDPADTWDLQRPGEST</sequence>
<dbReference type="EMBL" id="JASAOG010000215">
    <property type="protein sequence ID" value="KAK0043527.1"/>
    <property type="molecule type" value="Genomic_DNA"/>
</dbReference>
<reference evidence="1" key="1">
    <citation type="journal article" date="2023" name="PLoS Negl. Trop. Dis.">
        <title>A genome sequence for Biomphalaria pfeifferi, the major vector snail for the human-infecting parasite Schistosoma mansoni.</title>
        <authorList>
            <person name="Bu L."/>
            <person name="Lu L."/>
            <person name="Laidemitt M.R."/>
            <person name="Zhang S.M."/>
            <person name="Mutuku M."/>
            <person name="Mkoji G."/>
            <person name="Steinauer M."/>
            <person name="Loker E.S."/>
        </authorList>
    </citation>
    <scope>NUCLEOTIDE SEQUENCE</scope>
    <source>
        <strain evidence="1">KasaAsao</strain>
    </source>
</reference>
<dbReference type="Proteomes" id="UP001233172">
    <property type="component" value="Unassembled WGS sequence"/>
</dbReference>
<reference evidence="1" key="2">
    <citation type="submission" date="2023-04" db="EMBL/GenBank/DDBJ databases">
        <authorList>
            <person name="Bu L."/>
            <person name="Lu L."/>
            <person name="Laidemitt M.R."/>
            <person name="Zhang S.M."/>
            <person name="Mutuku M."/>
            <person name="Mkoji G."/>
            <person name="Steinauer M."/>
            <person name="Loker E.S."/>
        </authorList>
    </citation>
    <scope>NUCLEOTIDE SEQUENCE</scope>
    <source>
        <strain evidence="1">KasaAsao</strain>
        <tissue evidence="1">Whole Snail</tissue>
    </source>
</reference>